<dbReference type="PROSITE" id="PS00105">
    <property type="entry name" value="AA_TRANSFER_CLASS_1"/>
    <property type="match status" value="1"/>
</dbReference>
<dbReference type="InterPro" id="IPR015422">
    <property type="entry name" value="PyrdxlP-dep_Trfase_small"/>
</dbReference>
<dbReference type="Pfam" id="PF00155">
    <property type="entry name" value="Aminotran_1_2"/>
    <property type="match status" value="1"/>
</dbReference>
<dbReference type="OrthoDB" id="9813612at2"/>
<dbReference type="PANTHER" id="PTHR42885:SF1">
    <property type="entry name" value="THREONINE-PHOSPHATE DECARBOXYLASE"/>
    <property type="match status" value="1"/>
</dbReference>
<feature type="domain" description="Aminotransferase class I/classII large" evidence="4">
    <location>
        <begin position="52"/>
        <end position="344"/>
    </location>
</feature>
<evidence type="ECO:0000256" key="1">
    <source>
        <dbReference type="ARBA" id="ARBA00001933"/>
    </source>
</evidence>
<dbReference type="AlphaFoldDB" id="A0A544U7U8"/>
<accession>A0A544U7U8</accession>
<organism evidence="5 6">
    <name type="scientific">Lysinibacillus sphaericus</name>
    <name type="common">Bacillus sphaericus</name>
    <dbReference type="NCBI Taxonomy" id="1421"/>
    <lineage>
        <taxon>Bacteria</taxon>
        <taxon>Bacillati</taxon>
        <taxon>Bacillota</taxon>
        <taxon>Bacilli</taxon>
        <taxon>Bacillales</taxon>
        <taxon>Bacillaceae</taxon>
        <taxon>Lysinibacillus</taxon>
    </lineage>
</organism>
<evidence type="ECO:0000313" key="5">
    <source>
        <dbReference type="EMBL" id="TQR27500.1"/>
    </source>
</evidence>
<dbReference type="Gene3D" id="3.90.1150.10">
    <property type="entry name" value="Aspartate Aminotransferase, domain 1"/>
    <property type="match status" value="1"/>
</dbReference>
<keyword evidence="2" id="KW-0663">Pyridoxal phosphate</keyword>
<dbReference type="InterPro" id="IPR004838">
    <property type="entry name" value="NHTrfase_class1_PyrdxlP-BS"/>
</dbReference>
<evidence type="ECO:0000259" key="4">
    <source>
        <dbReference type="Pfam" id="PF00155"/>
    </source>
</evidence>
<dbReference type="InterPro" id="IPR015424">
    <property type="entry name" value="PyrdxlP-dep_Trfase"/>
</dbReference>
<gene>
    <name evidence="5" type="ORF">C7Y47_23235</name>
</gene>
<dbReference type="CDD" id="cd00609">
    <property type="entry name" value="AAT_like"/>
    <property type="match status" value="1"/>
</dbReference>
<dbReference type="SUPFAM" id="SSF53383">
    <property type="entry name" value="PLP-dependent transferases"/>
    <property type="match status" value="1"/>
</dbReference>
<protein>
    <recommendedName>
        <fullName evidence="3">Aminotransferase</fullName>
        <ecNumber evidence="3">2.6.1.-</ecNumber>
    </recommendedName>
</protein>
<dbReference type="RefSeq" id="WP_142510904.1">
    <property type="nucleotide sequence ID" value="NZ_SADV01000036.1"/>
</dbReference>
<proteinExistence type="inferred from homology"/>
<keyword evidence="3 5" id="KW-0032">Aminotransferase</keyword>
<dbReference type="GO" id="GO:0008483">
    <property type="term" value="F:transaminase activity"/>
    <property type="evidence" value="ECO:0007669"/>
    <property type="project" value="UniProtKB-KW"/>
</dbReference>
<dbReference type="InterPro" id="IPR004839">
    <property type="entry name" value="Aminotransferase_I/II_large"/>
</dbReference>
<sequence length="415" mass="46435">MQLPNHGANPQNVYHQLGLSMPEEVYDFSENVNSAGPPLFVEARWRTFYPLIQRYPDPDGEPFLSKVAVFHDVQKDSVLLGNGASELFSVLVRRYANKRVIIVHPTFSEYERTLRAVGAEIVPVIVEDIVHYTLPMEHLKREMANADALYICTPNNPTGVLPKKEELLELISHGTKVNCELVFDEAFIDWVDEACSLIQYVAENPHLIIVRSMTKMYAIPGLRLGYLVASPIVVADLKSILPHWNLNAFALVVGTGCLDEHEYCEQAIAYAKNQRESLQSYLQEHGCQVTNSVTNFVCFTLPKNQQADTFFTYCLSKGVVLRHTKNFMGLNGEWFRIGIKDIAAMTYLQNCLEAWFNFFQQKSPSSIGGEMNAVLSLLSADVQSSVPVATLFGTKTSAEINRGIQSKNATSCGND</sequence>
<evidence type="ECO:0000256" key="3">
    <source>
        <dbReference type="RuleBase" id="RU000481"/>
    </source>
</evidence>
<dbReference type="EC" id="2.6.1.-" evidence="3"/>
<name>A0A544U7U8_LYSSH</name>
<dbReference type="EMBL" id="SADV01000036">
    <property type="protein sequence ID" value="TQR27500.1"/>
    <property type="molecule type" value="Genomic_DNA"/>
</dbReference>
<comment type="similarity">
    <text evidence="3">Belongs to the class-I pyridoxal-phosphate-dependent aminotransferase family.</text>
</comment>
<comment type="caution">
    <text evidence="5">The sequence shown here is derived from an EMBL/GenBank/DDBJ whole genome shotgun (WGS) entry which is preliminary data.</text>
</comment>
<dbReference type="GO" id="GO:0030170">
    <property type="term" value="F:pyridoxal phosphate binding"/>
    <property type="evidence" value="ECO:0007669"/>
    <property type="project" value="InterPro"/>
</dbReference>
<dbReference type="InterPro" id="IPR015421">
    <property type="entry name" value="PyrdxlP-dep_Trfase_major"/>
</dbReference>
<reference evidence="5 6" key="1">
    <citation type="submission" date="2018-03" db="EMBL/GenBank/DDBJ databases">
        <title>Aerobic endospore-forming bacteria genome sequencing and assembly.</title>
        <authorList>
            <person name="Cavalcante D.A."/>
            <person name="Driks A."/>
            <person name="Putonti C."/>
            <person name="De-Souza M.T."/>
        </authorList>
    </citation>
    <scope>NUCLEOTIDE SEQUENCE [LARGE SCALE GENOMIC DNA]</scope>
    <source>
        <strain evidence="5 6">SDF0037</strain>
    </source>
</reference>
<evidence type="ECO:0000313" key="6">
    <source>
        <dbReference type="Proteomes" id="UP000317944"/>
    </source>
</evidence>
<keyword evidence="3" id="KW-0808">Transferase</keyword>
<dbReference type="PANTHER" id="PTHR42885">
    <property type="entry name" value="HISTIDINOL-PHOSPHATE AMINOTRANSFERASE-RELATED"/>
    <property type="match status" value="1"/>
</dbReference>
<dbReference type="Proteomes" id="UP000317944">
    <property type="component" value="Unassembled WGS sequence"/>
</dbReference>
<comment type="cofactor">
    <cofactor evidence="1 3">
        <name>pyridoxal 5'-phosphate</name>
        <dbReference type="ChEBI" id="CHEBI:597326"/>
    </cofactor>
</comment>
<dbReference type="Gene3D" id="3.40.640.10">
    <property type="entry name" value="Type I PLP-dependent aspartate aminotransferase-like (Major domain)"/>
    <property type="match status" value="1"/>
</dbReference>
<evidence type="ECO:0000256" key="2">
    <source>
        <dbReference type="ARBA" id="ARBA00022898"/>
    </source>
</evidence>